<keyword evidence="7" id="KW-1185">Reference proteome</keyword>
<feature type="transmembrane region" description="Helical" evidence="5">
    <location>
        <begin position="72"/>
        <end position="93"/>
    </location>
</feature>
<comment type="subcellular location">
    <subcellularLocation>
        <location evidence="1">Endomembrane system</location>
        <topology evidence="1">Multi-pass membrane protein</topology>
    </subcellularLocation>
</comment>
<proteinExistence type="predicted"/>
<dbReference type="InterPro" id="IPR052527">
    <property type="entry name" value="Metal_cation-efflux_comp"/>
</dbReference>
<dbReference type="PANTHER" id="PTHR43847">
    <property type="entry name" value="BLL3993 PROTEIN"/>
    <property type="match status" value="1"/>
</dbReference>
<dbReference type="InterPro" id="IPR007318">
    <property type="entry name" value="Phopholipid_MeTrfase"/>
</dbReference>
<protein>
    <submittedName>
        <fullName evidence="6">Protein-S-isoprenylcysteine O-methyltransferase</fullName>
    </submittedName>
</protein>
<name>A0ABN1HZK8_9SPHN</name>
<keyword evidence="4 5" id="KW-0472">Membrane</keyword>
<dbReference type="Gene3D" id="1.20.120.1630">
    <property type="match status" value="1"/>
</dbReference>
<accession>A0ABN1HZK8</accession>
<evidence type="ECO:0000256" key="2">
    <source>
        <dbReference type="ARBA" id="ARBA00022692"/>
    </source>
</evidence>
<feature type="transmembrane region" description="Helical" evidence="5">
    <location>
        <begin position="41"/>
        <end position="60"/>
    </location>
</feature>
<evidence type="ECO:0000256" key="4">
    <source>
        <dbReference type="ARBA" id="ARBA00023136"/>
    </source>
</evidence>
<sequence>MSGAAGLPGIAALATGLLLFAIALVAARWRRPREVAARRDAMSTNGIALQGAAVFTVMWGQVRVTLDPLGTAAIGAAIVTALLFAVALALFLWSTAAMGHNWSLVARVRSDHQLVTRGPFAHIRHPIYTALALVVVAAAVATGRLPRLLIALPLYGLGTWLRVRIEERLLHAAFGVAYEDYAGRVKRFLPSVF</sequence>
<dbReference type="PANTHER" id="PTHR43847:SF1">
    <property type="entry name" value="BLL3993 PROTEIN"/>
    <property type="match status" value="1"/>
</dbReference>
<keyword evidence="2 5" id="KW-0812">Transmembrane</keyword>
<dbReference type="EMBL" id="BAAAES010000009">
    <property type="protein sequence ID" value="GAA0673950.1"/>
    <property type="molecule type" value="Genomic_DNA"/>
</dbReference>
<dbReference type="Proteomes" id="UP001500238">
    <property type="component" value="Unassembled WGS sequence"/>
</dbReference>
<comment type="caution">
    <text evidence="6">The sequence shown here is derived from an EMBL/GenBank/DDBJ whole genome shotgun (WGS) entry which is preliminary data.</text>
</comment>
<organism evidence="6 7">
    <name type="scientific">Sphingomonas insulae</name>
    <dbReference type="NCBI Taxonomy" id="424800"/>
    <lineage>
        <taxon>Bacteria</taxon>
        <taxon>Pseudomonadati</taxon>
        <taxon>Pseudomonadota</taxon>
        <taxon>Alphaproteobacteria</taxon>
        <taxon>Sphingomonadales</taxon>
        <taxon>Sphingomonadaceae</taxon>
        <taxon>Sphingomonas</taxon>
    </lineage>
</organism>
<evidence type="ECO:0000256" key="1">
    <source>
        <dbReference type="ARBA" id="ARBA00004127"/>
    </source>
</evidence>
<gene>
    <name evidence="6" type="ORF">GCM10009102_27250</name>
</gene>
<evidence type="ECO:0000313" key="6">
    <source>
        <dbReference type="EMBL" id="GAA0673950.1"/>
    </source>
</evidence>
<evidence type="ECO:0000256" key="3">
    <source>
        <dbReference type="ARBA" id="ARBA00022989"/>
    </source>
</evidence>
<dbReference type="Pfam" id="PF04191">
    <property type="entry name" value="PEMT"/>
    <property type="match status" value="1"/>
</dbReference>
<evidence type="ECO:0000256" key="5">
    <source>
        <dbReference type="SAM" id="Phobius"/>
    </source>
</evidence>
<reference evidence="6 7" key="1">
    <citation type="journal article" date="2019" name="Int. J. Syst. Evol. Microbiol.">
        <title>The Global Catalogue of Microorganisms (GCM) 10K type strain sequencing project: providing services to taxonomists for standard genome sequencing and annotation.</title>
        <authorList>
            <consortium name="The Broad Institute Genomics Platform"/>
            <consortium name="The Broad Institute Genome Sequencing Center for Infectious Disease"/>
            <person name="Wu L."/>
            <person name="Ma J."/>
        </authorList>
    </citation>
    <scope>NUCLEOTIDE SEQUENCE [LARGE SCALE GENOMIC DNA]</scope>
    <source>
        <strain evidence="6 7">JCM 14603</strain>
    </source>
</reference>
<evidence type="ECO:0000313" key="7">
    <source>
        <dbReference type="Proteomes" id="UP001500238"/>
    </source>
</evidence>
<feature type="transmembrane region" description="Helical" evidence="5">
    <location>
        <begin position="6"/>
        <end position="29"/>
    </location>
</feature>
<dbReference type="RefSeq" id="WP_163958212.1">
    <property type="nucleotide sequence ID" value="NZ_BAAAES010000009.1"/>
</dbReference>
<feature type="transmembrane region" description="Helical" evidence="5">
    <location>
        <begin position="127"/>
        <end position="145"/>
    </location>
</feature>
<keyword evidence="3 5" id="KW-1133">Transmembrane helix</keyword>